<feature type="compositionally biased region" description="Low complexity" evidence="1">
    <location>
        <begin position="107"/>
        <end position="116"/>
    </location>
</feature>
<feature type="region of interest" description="Disordered" evidence="1">
    <location>
        <begin position="76"/>
        <end position="193"/>
    </location>
</feature>
<evidence type="ECO:0000313" key="2">
    <source>
        <dbReference type="EMBL" id="KAF5315891.1"/>
    </source>
</evidence>
<dbReference type="Pfam" id="PF02992">
    <property type="entry name" value="Transposase_21"/>
    <property type="match status" value="1"/>
</dbReference>
<name>A0A8H5B390_9AGAR</name>
<dbReference type="PANTHER" id="PTHR46579">
    <property type="entry name" value="F5/8 TYPE C DOMAIN-CONTAINING PROTEIN-RELATED"/>
    <property type="match status" value="1"/>
</dbReference>
<sequence length="1079" mass="120911">MATYARALSIVLAHTTTTTTTTTTSTMPRYTEDPHAPTVIGSYFHPVKKTTTWWCNCAKYCKSFMHEISRTSFYRHNPAENRTKRPAPASPRRRTPAPAGVDGNGGPTASSSTSEPTPLPHPRGSSPAPEGPQGGPEDFPFGLGPGHGAPEHPVPQTQPTPMQSAPAPQPEPAPAQNTSQGNTQAEDRPEDDEVVHTAHLEKLKRQLEFIRDIKAARITDDIFPLALQEAVLKPAEEVFSIDDPDVELSLSAYLAISDASEAVYRKIQKMVLKRYPDSKMLSYEQIRKKVEHFSKVFPIISDMCVNTCVGFTSVFKDLHKCPECGEDRYTIRKGKQVGRRKFYTEPIGPVIQAMWRNPVTAKHMGYRRRKTLESLNKYVSPTGEIRVTEVDDITSGEDYLRCVTSGIIGLDDTLLMVSMDGAQLSRLKESDCWILIYVLMDLPPELRYKKDYVIPGVVIPGPKAPKVPQSFLYPGFAHVAALQVSGLKIWDASAPRVFTSKPVTNLTTADGPAMTDFNGFVGHKGMEGCREFCNLPGRRASLESKTYYPALLKPVNYDVPGSSHGDVDILNHLHNHQIPGHTQAQYDRRLDIVLASTTPSQYATARRDTGISEPSIFAGMHRYPPMPSMFPSDVMHLFGLNIPDNLLEIFRGTIACKLDDSTASWDFAVLTGDVWERHGAIIELWRPYFAADFGHVPSNPVKYINSGYRAQEFLIYIYDLLPAILHTILPETYWTTFCKLCAGIKIVLQRTLTREQIIEAHKLFVEFAVEFEQKFVQRKASRVHFVRPCLHNVLHVPSSTLRLGPHRNFSQYPMEREIGIIVSQIKQHTTPSGNASQRAIRLAQVNTVKALTRDEAQEAPSVSSRFPRIPAGSGYTILWPRERTVNGKIVSHKEYDAIDSFFTLIGAEFTATVANTRIKKWGRLELPSRDVVRSEWQESKRSPDSPMRITRIVKFEHENLVRFGEVQYYFAMRLDNDEEVYHLAMISMASLLDQALLEKSSGSLRACNAPTGQDMVVVKVGSIQGVVSALPWPLMTGNKLLSDDRWLIIENFGRDLSVLTESTTQLYSEPLLEDEDDDN</sequence>
<dbReference type="AlphaFoldDB" id="A0A8H5B390"/>
<dbReference type="PANTHER" id="PTHR46579:SF1">
    <property type="entry name" value="F5_8 TYPE C DOMAIN-CONTAINING PROTEIN"/>
    <property type="match status" value="1"/>
</dbReference>
<accession>A0A8H5B390</accession>
<dbReference type="EMBL" id="JAACJK010000220">
    <property type="protein sequence ID" value="KAF5315891.1"/>
    <property type="molecule type" value="Genomic_DNA"/>
</dbReference>
<keyword evidence="3" id="KW-1185">Reference proteome</keyword>
<dbReference type="InterPro" id="IPR004242">
    <property type="entry name" value="Transposase_21"/>
</dbReference>
<protein>
    <recommendedName>
        <fullName evidence="4">Transposase family Tnp2 protein</fullName>
    </recommendedName>
</protein>
<gene>
    <name evidence="2" type="ORF">D9611_004908</name>
</gene>
<proteinExistence type="predicted"/>
<evidence type="ECO:0008006" key="4">
    <source>
        <dbReference type="Google" id="ProtNLM"/>
    </source>
</evidence>
<dbReference type="OrthoDB" id="2669721at2759"/>
<comment type="caution">
    <text evidence="2">The sequence shown here is derived from an EMBL/GenBank/DDBJ whole genome shotgun (WGS) entry which is preliminary data.</text>
</comment>
<evidence type="ECO:0000256" key="1">
    <source>
        <dbReference type="SAM" id="MobiDB-lite"/>
    </source>
</evidence>
<dbReference type="Proteomes" id="UP000541558">
    <property type="component" value="Unassembled WGS sequence"/>
</dbReference>
<organism evidence="2 3">
    <name type="scientific">Ephemerocybe angulata</name>
    <dbReference type="NCBI Taxonomy" id="980116"/>
    <lineage>
        <taxon>Eukaryota</taxon>
        <taxon>Fungi</taxon>
        <taxon>Dikarya</taxon>
        <taxon>Basidiomycota</taxon>
        <taxon>Agaricomycotina</taxon>
        <taxon>Agaricomycetes</taxon>
        <taxon>Agaricomycetidae</taxon>
        <taxon>Agaricales</taxon>
        <taxon>Agaricineae</taxon>
        <taxon>Psathyrellaceae</taxon>
        <taxon>Ephemerocybe</taxon>
    </lineage>
</organism>
<reference evidence="2 3" key="1">
    <citation type="journal article" date="2020" name="ISME J.">
        <title>Uncovering the hidden diversity of litter-decomposition mechanisms in mushroom-forming fungi.</title>
        <authorList>
            <person name="Floudas D."/>
            <person name="Bentzer J."/>
            <person name="Ahren D."/>
            <person name="Johansson T."/>
            <person name="Persson P."/>
            <person name="Tunlid A."/>
        </authorList>
    </citation>
    <scope>NUCLEOTIDE SEQUENCE [LARGE SCALE GENOMIC DNA]</scope>
    <source>
        <strain evidence="2 3">CBS 175.51</strain>
    </source>
</reference>
<evidence type="ECO:0000313" key="3">
    <source>
        <dbReference type="Proteomes" id="UP000541558"/>
    </source>
</evidence>